<protein>
    <submittedName>
        <fullName evidence="1">Uncharacterized protein</fullName>
    </submittedName>
</protein>
<dbReference type="STRING" id="57704.SAMN04489793_5048"/>
<accession>A0A1H5B0E0</accession>
<reference evidence="2" key="1">
    <citation type="submission" date="2016-10" db="EMBL/GenBank/DDBJ databases">
        <authorList>
            <person name="Varghese N."/>
            <person name="Submissions S."/>
        </authorList>
    </citation>
    <scope>NUCLEOTIDE SEQUENCE [LARGE SCALE GENOMIC DNA]</scope>
    <source>
        <strain evidence="2">DSM 44234</strain>
    </source>
</reference>
<organism evidence="1 2">
    <name type="scientific">Tsukamurella tyrosinosolvens</name>
    <dbReference type="NCBI Taxonomy" id="57704"/>
    <lineage>
        <taxon>Bacteria</taxon>
        <taxon>Bacillati</taxon>
        <taxon>Actinomycetota</taxon>
        <taxon>Actinomycetes</taxon>
        <taxon>Mycobacteriales</taxon>
        <taxon>Tsukamurellaceae</taxon>
        <taxon>Tsukamurella</taxon>
    </lineage>
</organism>
<keyword evidence="2" id="KW-1185">Reference proteome</keyword>
<dbReference type="OrthoDB" id="9886804at2"/>
<dbReference type="AlphaFoldDB" id="A0A1H5B0E0"/>
<sequence length="65" mass="7026">MITTATCARCFAPVGGRVWVETRPDGVAHWSSRCSRIVGEIAEDVVLAFVTPERDVPIGVNQQVA</sequence>
<evidence type="ECO:0000313" key="2">
    <source>
        <dbReference type="Proteomes" id="UP000182241"/>
    </source>
</evidence>
<dbReference type="EMBL" id="FNSA01000003">
    <property type="protein sequence ID" value="SED47534.1"/>
    <property type="molecule type" value="Genomic_DNA"/>
</dbReference>
<name>A0A1H5B0E0_TSUTY</name>
<proteinExistence type="predicted"/>
<dbReference type="Proteomes" id="UP000182241">
    <property type="component" value="Unassembled WGS sequence"/>
</dbReference>
<evidence type="ECO:0000313" key="1">
    <source>
        <dbReference type="EMBL" id="SED47534.1"/>
    </source>
</evidence>
<gene>
    <name evidence="1" type="ORF">SAMN04489793_5048</name>
</gene>